<dbReference type="SUPFAM" id="SSF158682">
    <property type="entry name" value="TerB-like"/>
    <property type="match status" value="1"/>
</dbReference>
<comment type="caution">
    <text evidence="1">The sequence shown here is derived from an EMBL/GenBank/DDBJ whole genome shotgun (WGS) entry which is preliminary data.</text>
</comment>
<dbReference type="RefSeq" id="WP_116624377.1">
    <property type="nucleotide sequence ID" value="NZ_QURN01000009.1"/>
</dbReference>
<evidence type="ECO:0000313" key="2">
    <source>
        <dbReference type="Proteomes" id="UP000262379"/>
    </source>
</evidence>
<dbReference type="InterPro" id="IPR029024">
    <property type="entry name" value="TerB-like"/>
</dbReference>
<keyword evidence="2" id="KW-1185">Reference proteome</keyword>
<reference evidence="2" key="1">
    <citation type="submission" date="2018-08" db="EMBL/GenBank/DDBJ databases">
        <authorList>
            <person name="Im W.T."/>
        </authorList>
    </citation>
    <scope>NUCLEOTIDE SEQUENCE [LARGE SCALE GENOMIC DNA]</scope>
    <source>
        <strain evidence="2">LA-28</strain>
    </source>
</reference>
<name>A0A371XD33_9HYPH</name>
<organism evidence="1 2">
    <name type="scientific">Mesorhizobium denitrificans</name>
    <dbReference type="NCBI Taxonomy" id="2294114"/>
    <lineage>
        <taxon>Bacteria</taxon>
        <taxon>Pseudomonadati</taxon>
        <taxon>Pseudomonadota</taxon>
        <taxon>Alphaproteobacteria</taxon>
        <taxon>Hyphomicrobiales</taxon>
        <taxon>Phyllobacteriaceae</taxon>
        <taxon>Mesorhizobium</taxon>
    </lineage>
</organism>
<proteinExistence type="predicted"/>
<evidence type="ECO:0000313" key="1">
    <source>
        <dbReference type="EMBL" id="RFC67126.1"/>
    </source>
</evidence>
<gene>
    <name evidence="1" type="ORF">DY251_13260</name>
</gene>
<protein>
    <submittedName>
        <fullName evidence="1">Tellurite resistance protein TerB</fullName>
    </submittedName>
</protein>
<dbReference type="Proteomes" id="UP000262379">
    <property type="component" value="Unassembled WGS sequence"/>
</dbReference>
<dbReference type="CDD" id="cd07176">
    <property type="entry name" value="terB"/>
    <property type="match status" value="1"/>
</dbReference>
<accession>A0A371XD33</accession>
<sequence length="137" mass="15302">MSLPSVHEALIYLMIVTSASDRDMADIELGSIGEVVRTWPIFEDFDKSRLLDVAQDCQVLLSANDGLEHVLELAHQVIPTRLRDTAYAAVFEVAAADLEMRLEEARILQRVREHLDIDALSVAAIEMATKARVRTLT</sequence>
<dbReference type="Gene3D" id="1.10.3680.10">
    <property type="entry name" value="TerB-like"/>
    <property type="match status" value="1"/>
</dbReference>
<dbReference type="AlphaFoldDB" id="A0A371XD33"/>
<dbReference type="EMBL" id="QURN01000009">
    <property type="protein sequence ID" value="RFC67126.1"/>
    <property type="molecule type" value="Genomic_DNA"/>
</dbReference>